<evidence type="ECO:0000313" key="2">
    <source>
        <dbReference type="EMBL" id="MBU3855237.1"/>
    </source>
</evidence>
<dbReference type="SUPFAM" id="SSF55166">
    <property type="entry name" value="Hedgehog/DD-peptidase"/>
    <property type="match status" value="1"/>
</dbReference>
<feature type="domain" description="Peptidase M15A C-terminal" evidence="1">
    <location>
        <begin position="32"/>
        <end position="56"/>
    </location>
</feature>
<comment type="caution">
    <text evidence="2">The sequence shown here is derived from an EMBL/GenBank/DDBJ whole genome shotgun (WGS) entry which is preliminary data.</text>
</comment>
<dbReference type="AlphaFoldDB" id="A0A948X0C7"/>
<reference evidence="2" key="1">
    <citation type="journal article" date="2021" name="PeerJ">
        <title>Extensive microbial diversity within the chicken gut microbiome revealed by metagenomics and culture.</title>
        <authorList>
            <person name="Gilroy R."/>
            <person name="Ravi A."/>
            <person name="Getino M."/>
            <person name="Pursley I."/>
            <person name="Horton D.L."/>
            <person name="Alikhan N.F."/>
            <person name="Baker D."/>
            <person name="Gharbi K."/>
            <person name="Hall N."/>
            <person name="Watson M."/>
            <person name="Adriaenssens E.M."/>
            <person name="Foster-Nyarko E."/>
            <person name="Jarju S."/>
            <person name="Secka A."/>
            <person name="Antonio M."/>
            <person name="Oren A."/>
            <person name="Chaudhuri R.R."/>
            <person name="La Ragione R."/>
            <person name="Hildebrand F."/>
            <person name="Pallen M.J."/>
        </authorList>
    </citation>
    <scope>NUCLEOTIDE SEQUENCE</scope>
    <source>
        <strain evidence="2">8470</strain>
    </source>
</reference>
<evidence type="ECO:0000259" key="1">
    <source>
        <dbReference type="Pfam" id="PF08291"/>
    </source>
</evidence>
<organism evidence="2 3">
    <name type="scientific">Candidatus Phocaeicola excrementipullorum</name>
    <dbReference type="NCBI Taxonomy" id="2838731"/>
    <lineage>
        <taxon>Bacteria</taxon>
        <taxon>Pseudomonadati</taxon>
        <taxon>Bacteroidota</taxon>
        <taxon>Bacteroidia</taxon>
        <taxon>Bacteroidales</taxon>
        <taxon>Bacteroidaceae</taxon>
        <taxon>Phocaeicola</taxon>
    </lineage>
</organism>
<dbReference type="Gene3D" id="3.30.1380.10">
    <property type="match status" value="1"/>
</dbReference>
<dbReference type="InterPro" id="IPR009045">
    <property type="entry name" value="Zn_M74/Hedgehog-like"/>
</dbReference>
<dbReference type="Pfam" id="PF08291">
    <property type="entry name" value="Peptidase_M15_3"/>
    <property type="match status" value="1"/>
</dbReference>
<protein>
    <recommendedName>
        <fullName evidence="1">Peptidase M15A C-terminal domain-containing protein</fullName>
    </recommendedName>
</protein>
<reference evidence="2" key="2">
    <citation type="submission" date="2021-04" db="EMBL/GenBank/DDBJ databases">
        <authorList>
            <person name="Gilroy R."/>
        </authorList>
    </citation>
    <scope>NUCLEOTIDE SEQUENCE</scope>
    <source>
        <strain evidence="2">8470</strain>
    </source>
</reference>
<sequence>MRYFTLQECIHSDMAEARGIDNTPGAEHEAHIISSGYRGPELNAAVGGSSTSAHCHRPCLRSRR</sequence>
<name>A0A948X0C7_9BACT</name>
<dbReference type="Proteomes" id="UP000784286">
    <property type="component" value="Unassembled WGS sequence"/>
</dbReference>
<accession>A0A948X0C7</accession>
<dbReference type="InterPro" id="IPR013230">
    <property type="entry name" value="Peptidase_M15A_C"/>
</dbReference>
<gene>
    <name evidence="2" type="ORF">H9928_01515</name>
</gene>
<evidence type="ECO:0000313" key="3">
    <source>
        <dbReference type="Proteomes" id="UP000784286"/>
    </source>
</evidence>
<proteinExistence type="predicted"/>
<dbReference type="EMBL" id="JAHLFJ010000016">
    <property type="protein sequence ID" value="MBU3855237.1"/>
    <property type="molecule type" value="Genomic_DNA"/>
</dbReference>